<name>A0A1J1GW03_PLAGA</name>
<proteinExistence type="predicted"/>
<dbReference type="RefSeq" id="XP_028529305.1">
    <property type="nucleotide sequence ID" value="XM_028672787.1"/>
</dbReference>
<protein>
    <submittedName>
        <fullName evidence="1">Uncharacterized protein</fullName>
    </submittedName>
</protein>
<accession>A0A1J1GW03</accession>
<keyword evidence="2" id="KW-1185">Reference proteome</keyword>
<dbReference type="AlphaFoldDB" id="A0A1J1GW03"/>
<dbReference type="OrthoDB" id="383593at2759"/>
<comment type="caution">
    <text evidence="1">The sequence shown here is derived from an EMBL/GenBank/DDBJ whole genome shotgun (WGS) entry which is preliminary data.</text>
</comment>
<dbReference type="Proteomes" id="UP000220797">
    <property type="component" value="Unassembled WGS sequence"/>
</dbReference>
<dbReference type="GeneID" id="39732255"/>
<reference evidence="1" key="1">
    <citation type="submission" date="2015-04" db="EMBL/GenBank/DDBJ databases">
        <authorList>
            <consortium name="Pathogen Informatics"/>
        </authorList>
    </citation>
    <scope>NUCLEOTIDE SEQUENCE [LARGE SCALE GENOMIC DNA]</scope>
    <source>
        <strain evidence="1">8A</strain>
    </source>
</reference>
<sequence>MNIDEEILKHKYILRNSNYNSKKKHSKLVSKNKYLEYSYSSPVVIKLKNKKRYSKLYEIIDIHKSPHKKKIDINTTISSCKKSDEKAINLKERPLNKKLDKETYYQNNYSLKKNLDENTYYSNNSNLSNVQKSNIIKKKKGTLKKIEKSNINNSNTYNIQQLNENFYFKEDNDIKENSNEVKLSINNSKCLKSNYILKKLNGEIKELNIKDASSILENYIPYQNNNISTENKFKTKRSLSSTINNLEDLNNLPIVYEERNLDLVKKCREASKKKIINKYCSKSKIPSKIKLPIKKSFKILTNSNLKLKYGDCCLYKENEKKKRPSTTFNYSSKKYRSLSCINMNNVNHNDKNKNREISQKSLLCNSEEFYTTPIGEAKLCGFEKELMKFKSVQNKINIFHPSQVNYNKTINSSNINSVKKNLTPLVLKHSKNMILSKLKKLKPKKINNSKYRSSSLVDNILGKENFSKWNLLENNESLKNTTNFKIENKIINEKRKSKISSENEDLYILNYNKKLNQSKNLNSGKNESPFQINERDLTLSKILAEKPIVKSTEKKKVIEKINDYKVIYKSEDFVGIYKSNEDNEKKKNFIDFTSLLCKPGYIGDYLCETTSTINLSYIKKRKEENKYKKISEDNNNENEKIRENNTSFNNEYYTKENMAKGESEKINVEHQHQPNETTKYRNIFELNKNENDEILYYLKEAVKNSPTINVDLQYIMIIFNEILEKEKKIKYKKELLSTDINEISVINKNMRNNQINNHYNKYIQTNDYLKRPHINYDIYNNNLRCSNNILNKNVLYNSRDNKIKNNKNSISNSYNSYIINNLSNGKATLSHTNSRCIRNMNSLSNKKNLENFNNFYELNKLDIKNFAR</sequence>
<dbReference type="EMBL" id="CVMV01000059">
    <property type="protein sequence ID" value="CRG96500.1"/>
    <property type="molecule type" value="Genomic_DNA"/>
</dbReference>
<evidence type="ECO:0000313" key="2">
    <source>
        <dbReference type="Proteomes" id="UP000220797"/>
    </source>
</evidence>
<gene>
    <name evidence="1" type="ORF">PGAL8A_00372500</name>
</gene>
<dbReference type="VEuPathDB" id="PlasmoDB:PGAL8A_00372500"/>
<dbReference type="OMA" id="SHTNICI"/>
<organism evidence="1 2">
    <name type="scientific">Plasmodium gallinaceum</name>
    <dbReference type="NCBI Taxonomy" id="5849"/>
    <lineage>
        <taxon>Eukaryota</taxon>
        <taxon>Sar</taxon>
        <taxon>Alveolata</taxon>
        <taxon>Apicomplexa</taxon>
        <taxon>Aconoidasida</taxon>
        <taxon>Haemosporida</taxon>
        <taxon>Plasmodiidae</taxon>
        <taxon>Plasmodium</taxon>
        <taxon>Plasmodium (Haemamoeba)</taxon>
    </lineage>
</organism>
<evidence type="ECO:0000313" key="1">
    <source>
        <dbReference type="EMBL" id="CRG96500.1"/>
    </source>
</evidence>